<proteinExistence type="predicted"/>
<evidence type="ECO:0000313" key="4">
    <source>
        <dbReference type="Proteomes" id="UP000570166"/>
    </source>
</evidence>
<keyword evidence="4" id="KW-1185">Reference proteome</keyword>
<dbReference type="Proteomes" id="UP000570166">
    <property type="component" value="Unassembled WGS sequence"/>
</dbReference>
<dbReference type="AlphaFoldDB" id="A0A838L6X0"/>
<dbReference type="InterPro" id="IPR021331">
    <property type="entry name" value="Hva1_TUDOR"/>
</dbReference>
<dbReference type="EMBL" id="JACEIB010000006">
    <property type="protein sequence ID" value="MBA2934422.1"/>
    <property type="molecule type" value="Genomic_DNA"/>
</dbReference>
<dbReference type="Gene3D" id="2.30.30.1060">
    <property type="match status" value="1"/>
</dbReference>
<protein>
    <submittedName>
        <fullName evidence="3">DUF2945 domain-containing protein</fullName>
    </submittedName>
</protein>
<feature type="domain" description="Hypervirulence associated protein TUDOR" evidence="2">
    <location>
        <begin position="16"/>
        <end position="73"/>
    </location>
</feature>
<sequence>MTLCKENSEYDPPKAGDKVKWDSSGGEAHGKVVKKVTSPTRIKSHKVAASKDNPEFIVETDDGKRAAHKPDALKKD</sequence>
<evidence type="ECO:0000259" key="2">
    <source>
        <dbReference type="Pfam" id="PF11160"/>
    </source>
</evidence>
<gene>
    <name evidence="3" type="ORF">HZF05_09960</name>
</gene>
<feature type="region of interest" description="Disordered" evidence="1">
    <location>
        <begin position="1"/>
        <end position="76"/>
    </location>
</feature>
<feature type="compositionally biased region" description="Basic and acidic residues" evidence="1">
    <location>
        <begin position="1"/>
        <end position="21"/>
    </location>
</feature>
<organism evidence="3 4">
    <name type="scientific">Sphingomonas chungangi</name>
    <dbReference type="NCBI Taxonomy" id="2683589"/>
    <lineage>
        <taxon>Bacteria</taxon>
        <taxon>Pseudomonadati</taxon>
        <taxon>Pseudomonadota</taxon>
        <taxon>Alphaproteobacteria</taxon>
        <taxon>Sphingomonadales</taxon>
        <taxon>Sphingomonadaceae</taxon>
        <taxon>Sphingomonas</taxon>
    </lineage>
</organism>
<comment type="caution">
    <text evidence="3">The sequence shown here is derived from an EMBL/GenBank/DDBJ whole genome shotgun (WGS) entry which is preliminary data.</text>
</comment>
<feature type="compositionally biased region" description="Basic and acidic residues" evidence="1">
    <location>
        <begin position="61"/>
        <end position="76"/>
    </location>
</feature>
<reference evidence="3 4" key="1">
    <citation type="submission" date="2020-07" db="EMBL/GenBank/DDBJ databases">
        <authorList>
            <person name="Sun Q."/>
        </authorList>
    </citation>
    <scope>NUCLEOTIDE SEQUENCE [LARGE SCALE GENOMIC DNA]</scope>
    <source>
        <strain evidence="3 4">CGMCC 1.13654</strain>
    </source>
</reference>
<name>A0A838L6X0_9SPHN</name>
<accession>A0A838L6X0</accession>
<evidence type="ECO:0000256" key="1">
    <source>
        <dbReference type="SAM" id="MobiDB-lite"/>
    </source>
</evidence>
<evidence type="ECO:0000313" key="3">
    <source>
        <dbReference type="EMBL" id="MBA2934422.1"/>
    </source>
</evidence>
<dbReference type="Pfam" id="PF11160">
    <property type="entry name" value="Hva1_TUDOR"/>
    <property type="match status" value="1"/>
</dbReference>